<keyword evidence="5 9" id="KW-0547">Nucleotide-binding</keyword>
<evidence type="ECO:0000256" key="6">
    <source>
        <dbReference type="ARBA" id="ARBA00022842"/>
    </source>
</evidence>
<name>A0A9N9TVL7_PHYSR</name>
<dbReference type="Gene3D" id="3.40.50.300">
    <property type="entry name" value="P-loop containing nucleotide triphosphate hydrolases"/>
    <property type="match status" value="1"/>
</dbReference>
<evidence type="ECO:0000256" key="4">
    <source>
        <dbReference type="ARBA" id="ARBA00022723"/>
    </source>
</evidence>
<dbReference type="GO" id="GO:0005834">
    <property type="term" value="C:heterotrimeric G-protein complex"/>
    <property type="evidence" value="ECO:0007669"/>
    <property type="project" value="UniProtKB-UniRule"/>
</dbReference>
<evidence type="ECO:0000256" key="9">
    <source>
        <dbReference type="PIRSR" id="PIRSR601019-1"/>
    </source>
</evidence>
<evidence type="ECO:0000313" key="12">
    <source>
        <dbReference type="EMBL" id="CAG9864299.1"/>
    </source>
</evidence>
<dbReference type="InterPro" id="IPR011025">
    <property type="entry name" value="GproteinA_insert"/>
</dbReference>
<dbReference type="GO" id="GO:0007606">
    <property type="term" value="P:sensory perception of chemical stimulus"/>
    <property type="evidence" value="ECO:0007669"/>
    <property type="project" value="TreeGrafter"/>
</dbReference>
<dbReference type="Gene3D" id="1.10.400.10">
    <property type="entry name" value="GI Alpha 1, domain 2-like"/>
    <property type="match status" value="1"/>
</dbReference>
<keyword evidence="8 11" id="KW-0807">Transducer</keyword>
<dbReference type="PRINTS" id="PR00443">
    <property type="entry name" value="GPROTEINAS"/>
</dbReference>
<evidence type="ECO:0000256" key="5">
    <source>
        <dbReference type="ARBA" id="ARBA00022741"/>
    </source>
</evidence>
<dbReference type="GO" id="GO:0003924">
    <property type="term" value="F:GTPase activity"/>
    <property type="evidence" value="ECO:0007669"/>
    <property type="project" value="UniProtKB-UniRule"/>
</dbReference>
<keyword evidence="11" id="KW-0472">Membrane</keyword>
<dbReference type="SUPFAM" id="SSF47895">
    <property type="entry name" value="Transducin (alpha subunit), insertion domain"/>
    <property type="match status" value="1"/>
</dbReference>
<comment type="similarity">
    <text evidence="2 11">Belongs to the G-alpha family. G(s) subfamily.</text>
</comment>
<dbReference type="PANTHER" id="PTHR10218">
    <property type="entry name" value="GTP-BINDING PROTEIN ALPHA SUBUNIT"/>
    <property type="match status" value="1"/>
</dbReference>
<dbReference type="InterPro" id="IPR001019">
    <property type="entry name" value="Gprotein_alpha_su"/>
</dbReference>
<dbReference type="GO" id="GO:0007191">
    <property type="term" value="P:adenylate cyclase-activating dopamine receptor signaling pathway"/>
    <property type="evidence" value="ECO:0007669"/>
    <property type="project" value="TreeGrafter"/>
</dbReference>
<dbReference type="PROSITE" id="PS51882">
    <property type="entry name" value="G_ALPHA"/>
    <property type="match status" value="1"/>
</dbReference>
<feature type="binding site" evidence="9">
    <location>
        <begin position="197"/>
        <end position="201"/>
    </location>
    <ligand>
        <name>GTP</name>
        <dbReference type="ChEBI" id="CHEBI:37565"/>
    </ligand>
</feature>
<reference evidence="12" key="1">
    <citation type="submission" date="2022-01" db="EMBL/GenBank/DDBJ databases">
        <authorList>
            <person name="King R."/>
        </authorList>
    </citation>
    <scope>NUCLEOTIDE SEQUENCE</scope>
</reference>
<dbReference type="OrthoDB" id="5817230at2759"/>
<accession>A0A9N9TVL7</accession>
<dbReference type="FunFam" id="1.10.400.10:FF:000010">
    <property type="entry name" value="Guanine nucleotide-binding protein alpha-13 subunit"/>
    <property type="match status" value="1"/>
</dbReference>
<dbReference type="GO" id="GO:0031683">
    <property type="term" value="F:G-protein beta/gamma-subunit complex binding"/>
    <property type="evidence" value="ECO:0007669"/>
    <property type="project" value="UniProtKB-UniRule"/>
</dbReference>
<keyword evidence="7 9" id="KW-0342">GTP-binding</keyword>
<evidence type="ECO:0000256" key="2">
    <source>
        <dbReference type="ARBA" id="ARBA00007172"/>
    </source>
</evidence>
<evidence type="ECO:0000256" key="3">
    <source>
        <dbReference type="ARBA" id="ARBA00011356"/>
    </source>
</evidence>
<evidence type="ECO:0000256" key="1">
    <source>
        <dbReference type="ARBA" id="ARBA00003069"/>
    </source>
</evidence>
<dbReference type="Pfam" id="PF00503">
    <property type="entry name" value="G-alpha"/>
    <property type="match status" value="1"/>
</dbReference>
<dbReference type="InterPro" id="IPR027417">
    <property type="entry name" value="P-loop_NTPase"/>
</dbReference>
<dbReference type="GO" id="GO:0005525">
    <property type="term" value="F:GTP binding"/>
    <property type="evidence" value="ECO:0007669"/>
    <property type="project" value="UniProtKB-UniRule"/>
</dbReference>
<keyword evidence="11" id="KW-1003">Cell membrane</keyword>
<comment type="function">
    <text evidence="1">Guanine nucleotide-binding proteins (G proteins) are involved as modulators or transducers in various transmembrane signaling systems.</text>
</comment>
<feature type="binding site" evidence="9">
    <location>
        <begin position="164"/>
        <end position="170"/>
    </location>
    <ligand>
        <name>GTP</name>
        <dbReference type="ChEBI" id="CHEBI:37565"/>
    </ligand>
</feature>
<keyword evidence="13" id="KW-1185">Reference proteome</keyword>
<keyword evidence="6 10" id="KW-0460">Magnesium</keyword>
<evidence type="ECO:0000256" key="7">
    <source>
        <dbReference type="ARBA" id="ARBA00023134"/>
    </source>
</evidence>
<proteinExistence type="inferred from homology"/>
<feature type="binding site" evidence="9">
    <location>
        <begin position="31"/>
        <end position="36"/>
    </location>
    <ligand>
        <name>GTP</name>
        <dbReference type="ChEBI" id="CHEBI:37565"/>
    </ligand>
</feature>
<evidence type="ECO:0000256" key="11">
    <source>
        <dbReference type="RuleBase" id="RU369121"/>
    </source>
</evidence>
<dbReference type="Proteomes" id="UP001153712">
    <property type="component" value="Chromosome 7"/>
</dbReference>
<dbReference type="PRINTS" id="PR00318">
    <property type="entry name" value="GPROTEINA"/>
</dbReference>
<dbReference type="GO" id="GO:0005737">
    <property type="term" value="C:cytoplasm"/>
    <property type="evidence" value="ECO:0007669"/>
    <property type="project" value="TreeGrafter"/>
</dbReference>
<dbReference type="FunFam" id="3.40.50.300:FF:000720">
    <property type="entry name" value="Guanine nucleotide-binding protein G(k) subunit alpha"/>
    <property type="match status" value="1"/>
</dbReference>
<dbReference type="SUPFAM" id="SSF52540">
    <property type="entry name" value="P-loop containing nucleoside triphosphate hydrolases"/>
    <property type="match status" value="1"/>
</dbReference>
<dbReference type="SMART" id="SM00275">
    <property type="entry name" value="G_alpha"/>
    <property type="match status" value="1"/>
</dbReference>
<comment type="subcellular location">
    <subcellularLocation>
        <location evidence="11">Cell membrane</location>
    </subcellularLocation>
</comment>
<evidence type="ECO:0000313" key="13">
    <source>
        <dbReference type="Proteomes" id="UP001153712"/>
    </source>
</evidence>
<feature type="binding site" evidence="9">
    <location>
        <begin position="139"/>
        <end position="140"/>
    </location>
    <ligand>
        <name>GTP</name>
        <dbReference type="ChEBI" id="CHEBI:37565"/>
    </ligand>
</feature>
<evidence type="ECO:0000256" key="8">
    <source>
        <dbReference type="ARBA" id="ARBA00023224"/>
    </source>
</evidence>
<feature type="binding site" evidence="9">
    <location>
        <position position="351"/>
    </location>
    <ligand>
        <name>GTP</name>
        <dbReference type="ChEBI" id="CHEBI:37565"/>
    </ligand>
</feature>
<comment type="function">
    <text evidence="11">Guanine nucleotide-binding proteins (G proteins) function as transducers in numerous signaling pathways controlled by G protein-coupled receptors (GPCRs).</text>
</comment>
<feature type="binding site" evidence="10">
    <location>
        <position position="35"/>
    </location>
    <ligand>
        <name>Mg(2+)</name>
        <dbReference type="ChEBI" id="CHEBI:18420"/>
    </ligand>
</feature>
<sequence length="379" mass="43940">MGCGASQPPVDVLHTKKFLDVQKLLLLGTGESGKTTIIKQMKILHINGYTDTERIEKIPFIKQNIHESIYEIVTNMHKIDPPVAPERDQTKASIEFIISFGRQGPVEYTPEYFDHVKTAWKDEGVRRAFDRSNEYQLIDSAEHFLNKIDEVNTIEYIPTNQDILFCRIKTVAISKIDFKMPVPKKYGGGSAEFWMYDVGGQRGERKKWFKVFAGIQSVLFLIASSDFDLKLREDPTYNRLRESFELFQEVYTNVYLKEAAQIVFLNKQDILRRKIEQGRKLDDYFPEFKNYIPTGKEQCDTEYDRAKLFMKQKILDIANTSVYVEHMGLKPGQNITEQLAPRDVYVHFTVATDTNNIKKVFDSIHESILNRNVQDIGLL</sequence>
<feature type="binding site" evidence="9">
    <location>
        <begin position="266"/>
        <end position="269"/>
    </location>
    <ligand>
        <name>GTP</name>
        <dbReference type="ChEBI" id="CHEBI:37565"/>
    </ligand>
</feature>
<dbReference type="GO" id="GO:0046872">
    <property type="term" value="F:metal ion binding"/>
    <property type="evidence" value="ECO:0007669"/>
    <property type="project" value="UniProtKB-UniRule"/>
</dbReference>
<feature type="binding site" evidence="10">
    <location>
        <position position="170"/>
    </location>
    <ligand>
        <name>Mg(2+)</name>
        <dbReference type="ChEBI" id="CHEBI:18420"/>
    </ligand>
</feature>
<protein>
    <recommendedName>
        <fullName evidence="11">Guanine nucleotide-binding protein G(s) subunit alpha</fullName>
    </recommendedName>
    <alternativeName>
        <fullName evidence="11">Adenylate cyclase-stimulating G alpha protein</fullName>
    </alternativeName>
</protein>
<dbReference type="CDD" id="cd00066">
    <property type="entry name" value="G-alpha"/>
    <property type="match status" value="1"/>
</dbReference>
<keyword evidence="4 10" id="KW-0479">Metal-binding</keyword>
<dbReference type="AlphaFoldDB" id="A0A9N9TVL7"/>
<comment type="subunit">
    <text evidence="3 11">G proteins are composed of 3 units; alpha, beta and gamma. The alpha chain contains the guanine nucleotide binding site.</text>
</comment>
<dbReference type="EMBL" id="OU900100">
    <property type="protein sequence ID" value="CAG9864299.1"/>
    <property type="molecule type" value="Genomic_DNA"/>
</dbReference>
<dbReference type="GO" id="GO:0001664">
    <property type="term" value="F:G protein-coupled receptor binding"/>
    <property type="evidence" value="ECO:0007669"/>
    <property type="project" value="TreeGrafter"/>
</dbReference>
<gene>
    <name evidence="12" type="ORF">PHYEVI_LOCUS10556</name>
</gene>
<evidence type="ECO:0000256" key="10">
    <source>
        <dbReference type="PIRSR" id="PIRSR601019-2"/>
    </source>
</evidence>
<dbReference type="InterPro" id="IPR000367">
    <property type="entry name" value="Gprotein_alpha_S"/>
</dbReference>
<organism evidence="12 13">
    <name type="scientific">Phyllotreta striolata</name>
    <name type="common">Striped flea beetle</name>
    <name type="synonym">Crioceris striolata</name>
    <dbReference type="NCBI Taxonomy" id="444603"/>
    <lineage>
        <taxon>Eukaryota</taxon>
        <taxon>Metazoa</taxon>
        <taxon>Ecdysozoa</taxon>
        <taxon>Arthropoda</taxon>
        <taxon>Hexapoda</taxon>
        <taxon>Insecta</taxon>
        <taxon>Pterygota</taxon>
        <taxon>Neoptera</taxon>
        <taxon>Endopterygota</taxon>
        <taxon>Coleoptera</taxon>
        <taxon>Polyphaga</taxon>
        <taxon>Cucujiformia</taxon>
        <taxon>Chrysomeloidea</taxon>
        <taxon>Chrysomelidae</taxon>
        <taxon>Galerucinae</taxon>
        <taxon>Alticini</taxon>
        <taxon>Phyllotreta</taxon>
    </lineage>
</organism>
<dbReference type="PANTHER" id="PTHR10218:SF367">
    <property type="entry name" value="GUANINE NUCLEOTIDE-BINDING PROTEIN G(F) SUBUNIT ALPHA"/>
    <property type="match status" value="1"/>
</dbReference>